<dbReference type="Proteomes" id="UP001561046">
    <property type="component" value="Unassembled WGS sequence"/>
</dbReference>
<protein>
    <submittedName>
        <fullName evidence="3">HlyD family secretion protein</fullName>
    </submittedName>
</protein>
<dbReference type="Pfam" id="PF25876">
    <property type="entry name" value="HH_MFP_RND"/>
    <property type="match status" value="1"/>
</dbReference>
<reference evidence="3 4" key="1">
    <citation type="journal article" date="2013" name="Int. J. Syst. Evol. Microbiol.">
        <title>Comamonas guangdongensis sp. nov., isolated from subterranean forest sediment, and emended description of the genus Comamonas.</title>
        <authorList>
            <person name="Zhang J."/>
            <person name="Wang Y."/>
            <person name="Zhou S."/>
            <person name="Wu C."/>
            <person name="He J."/>
            <person name="Li F."/>
        </authorList>
    </citation>
    <scope>NUCLEOTIDE SEQUENCE [LARGE SCALE GENOMIC DNA]</scope>
    <source>
        <strain evidence="3 4">CCTCC AB2011133</strain>
    </source>
</reference>
<evidence type="ECO:0000313" key="3">
    <source>
        <dbReference type="EMBL" id="MEX8193254.1"/>
    </source>
</evidence>
<evidence type="ECO:0000259" key="2">
    <source>
        <dbReference type="Pfam" id="PF25876"/>
    </source>
</evidence>
<dbReference type="RefSeq" id="WP_369338447.1">
    <property type="nucleotide sequence ID" value="NZ_JBFYGN010000009.1"/>
</dbReference>
<dbReference type="SUPFAM" id="SSF51230">
    <property type="entry name" value="Single hybrid motif"/>
    <property type="match status" value="1"/>
</dbReference>
<comment type="caution">
    <text evidence="3">The sequence shown here is derived from an EMBL/GenBank/DDBJ whole genome shotgun (WGS) entry which is preliminary data.</text>
</comment>
<name>A0ABV3ZWJ9_9BURK</name>
<dbReference type="PANTHER" id="PTHR30438:SF2">
    <property type="entry name" value="MEMBRANE PROTEIN"/>
    <property type="match status" value="1"/>
</dbReference>
<accession>A0ABV3ZWJ9</accession>
<organism evidence="3 4">
    <name type="scientific">Comamonas guangdongensis</name>
    <dbReference type="NCBI Taxonomy" id="510515"/>
    <lineage>
        <taxon>Bacteria</taxon>
        <taxon>Pseudomonadati</taxon>
        <taxon>Pseudomonadota</taxon>
        <taxon>Betaproteobacteria</taxon>
        <taxon>Burkholderiales</taxon>
        <taxon>Comamonadaceae</taxon>
        <taxon>Comamonas</taxon>
    </lineage>
</organism>
<dbReference type="PANTHER" id="PTHR30438">
    <property type="entry name" value="36 KDA ANTIGEN-RELATED"/>
    <property type="match status" value="1"/>
</dbReference>
<evidence type="ECO:0000256" key="1">
    <source>
        <dbReference type="SAM" id="Coils"/>
    </source>
</evidence>
<dbReference type="Gene3D" id="1.10.287.470">
    <property type="entry name" value="Helix hairpin bin"/>
    <property type="match status" value="1"/>
</dbReference>
<dbReference type="Gene3D" id="2.40.50.100">
    <property type="match status" value="1"/>
</dbReference>
<keyword evidence="1" id="KW-0175">Coiled coil</keyword>
<dbReference type="Gene3D" id="2.40.30.170">
    <property type="match status" value="1"/>
</dbReference>
<dbReference type="InterPro" id="IPR058624">
    <property type="entry name" value="MdtA-like_HH"/>
</dbReference>
<dbReference type="SUPFAM" id="SSF111369">
    <property type="entry name" value="HlyD-like secretion proteins"/>
    <property type="match status" value="1"/>
</dbReference>
<feature type="coiled-coil region" evidence="1">
    <location>
        <begin position="122"/>
        <end position="187"/>
    </location>
</feature>
<dbReference type="PRINTS" id="PR01490">
    <property type="entry name" value="RTXTOXIND"/>
</dbReference>
<dbReference type="InterPro" id="IPR011053">
    <property type="entry name" value="Single_hybrid_motif"/>
</dbReference>
<sequence length="359" mass="38163">MPMNKKLTLAALIVAAAALGAYGWQQWRIAQAAEGMVSGNGRIEATEIDVATKYAGRIAEILVQEGDFVSAGQPLARMQIDSLQAQQQEAVASRDRASHAVTSARAEIALRESQYAATVATVAQREAELDAAQRRVKRSETLAREGASSVQELDDDSARVRGAQAALKAAQAQATAAKAAIDAAKAQSVGAESAVTAAAATVKRIDADVKDSELTAPRDGRVQYRLAQPGEVIGAGGKVLNMVDVSDVYISFFLPETVAGRVALGTEVRIVLDAAPQYVIPARVSFVASTAQFTPKTVETASERQKLMFRVKARIAPELLKQHLTQVKTGLPGVAWIKLDDEHAWPAKLQLRTSNTPAS</sequence>
<keyword evidence="4" id="KW-1185">Reference proteome</keyword>
<evidence type="ECO:0000313" key="4">
    <source>
        <dbReference type="Proteomes" id="UP001561046"/>
    </source>
</evidence>
<gene>
    <name evidence="3" type="ORF">AB6724_10410</name>
</gene>
<dbReference type="EMBL" id="JBFYGN010000009">
    <property type="protein sequence ID" value="MEX8193254.1"/>
    <property type="molecule type" value="Genomic_DNA"/>
</dbReference>
<feature type="domain" description="Multidrug resistance protein MdtA-like alpha-helical hairpin" evidence="2">
    <location>
        <begin position="116"/>
        <end position="185"/>
    </location>
</feature>
<proteinExistence type="predicted"/>